<feature type="compositionally biased region" description="Basic and acidic residues" evidence="2">
    <location>
        <begin position="1306"/>
        <end position="1327"/>
    </location>
</feature>
<dbReference type="Pfam" id="PF18760">
    <property type="entry name" value="ART-PolyVal"/>
    <property type="match status" value="1"/>
</dbReference>
<feature type="compositionally biased region" description="Basic and acidic residues" evidence="2">
    <location>
        <begin position="314"/>
        <end position="324"/>
    </location>
</feature>
<dbReference type="InterPro" id="IPR040696">
    <property type="entry name" value="LPD23"/>
</dbReference>
<feature type="compositionally biased region" description="Acidic residues" evidence="2">
    <location>
        <begin position="402"/>
        <end position="412"/>
    </location>
</feature>
<feature type="compositionally biased region" description="Low complexity" evidence="2">
    <location>
        <begin position="413"/>
        <end position="441"/>
    </location>
</feature>
<feature type="compositionally biased region" description="Basic and acidic residues" evidence="2">
    <location>
        <begin position="1264"/>
        <end position="1274"/>
    </location>
</feature>
<evidence type="ECO:0008006" key="9">
    <source>
        <dbReference type="Google" id="ProtNLM"/>
    </source>
</evidence>
<name>A0ABY9AVM8_PARCI</name>
<sequence>MSQDLLAMARGDGDAAAGGGSDLFEMAGFRPQPKKPAERTWGEAATDTVVQLAEGVNNIAGAVPNLFAPQSGVASFFRDNADHWRGEQSEALRRKVADADAQIAQANQDSIVDQAVAAAKAYSSDPALAARFVTTNLPSMLPGVAAAKAAQVARLAGGASAAVAAGTATTAAGVTNAVLNAGGARGEAFEDIRDALVKKGHSREEAERMALERSRIPAAVGAATGFLSGKIGLEHAVVGGGGARGGLAAGARSVAAELLGEQAEEVLPQVATNYQASDIDQRPLSRNVGRTAVETAIGSAPGAGVSGAMTALRRGDAAAAKTEEGTPPAEAGTPAEDMLPDSLPDQPARRSGPAADAADTAAAVTRLAELEVIDGSVGLSEEQKVERAVLAERVERAAAREEELEAIGETPEEAAGAAAPRPEAAPAAEAAQPGDASAAGASQDGSQLQQELRAVAQRSSGDTRRNAVELLARLEGGGMPAHVQRFVEREAAELVATAQAAPAEAAGAAPGAAAAPTAPDRLTPQERQEFERAYRRPVADPLGELQDRVRAGSAYTQAGDVQQLRDQLEDAWLELNVATETQQPAAAPAQIDGEAIHRVDAQLRTRRIRDALQNLLDEDVGNTVQIVGRLDGALEKIGEPGLDDGERQAVRRVADAYFGFRGARERSPLPKPVERAEDWGADNSSMEALIQERGAPRARSRDRSGYAPAAESARSTAAAPAVDAFDPGAVRAKTWPQFVAERGENVARLRRGSPAWDRLQNEWAAVKTKRAGTNPEGTGAVGAATPEIQNRDRARPASVVQMQGMAQSPDYMRLGPSRSPETGAPMVFAVGDQVHAAHAIGRGDTAVMSDGQRVPFQYAVMEAGDVQPSNFADGGVNPLFDAAHPGTVKALNNGRTAGLRAAYERGTADSYRQELMADSAMHGIDPQVIAGMRAPMLVRLYSERDNQANMGAKSQSQALGLSAAEQAATDAALLDTGVLDVLEAGDLAGAANRDFARAFVGKLQAEGQDVAGMLDAGGALSPAGVVRLQAALVHRAYSDGDLVESMFGSTDNDIRAIGEALKDVAGEWANLRQAAAAGAVNPQVDVTGNLLQAIRLVQKARRERASLYDAINQVDMVTGDVPDPMTVGVLRMLYSGQYLTRAVGRDRLADSLREYMAAALATRAGGDMFGEQVGPDAILSALSGQPTTQTTNAASPQPSGQSAPAAPQGERGAPGRDPAGRGADEPGQQARRPEPDRAGPRPDEDGGRGEGQDAQDPRGQPDGQGDRGAAEDGRGAVAPDLELSSYTPREVTAREDAQQESAQARAKADAKADADARAERERREVSARMEASAENFELGEDADDALSGQRPMFSRAAAPESEAFKKWFGDSKVTESGKPGGRPLVMYRGSPNENAAPSRPGALIFLSPDPAFAEHYAAGGATYPLYVKAERPFDASRGEGLALWRKYAEETGAASWATSGTERGALPVWQQEPELRKWLDRAGVQYDGIWFAESNGGASLAVLAQAQVKSATGNIGTFDPSNPDIRFSFAGRNARSADLGELERAEAMARSGMSSAVIQQETGWHRGVDGRWRFEISDDTAEFRRAETRPEDLVEVERQVREAATVTQDDELHTAQLDEGDGVLRAYSTTREGALANLVDRVARARFGVEFDIAKVKDGQVEALTDVLRHPALFAAYPFLRGLKVYFRRGRDAREFGSYDETHRAVTLNADRAPGEVLSTLLHELQHAIQYREGFALGGNMDADFTSSVRKTLREMAEGEARAVEAWKAKHPDLMENAEKAAAVVRDALMYESMERLLSYSERDKPSGVFRLIRNEMQWIYNTTHWLDPVAVELQRRFYGMPKSGAKRNAYIRDMAFDAQKWLRSTIAPENLAAFKADERTMKGMIGALRRHADKARAALEPLREQEGRARVAEALERKFEFGSPYDIYRSLAGEVEARTTQARQGLTEAERRARPVQADMDVSPAEAIVVVGGHEMRLPDVQQDRGAPGPADDFDVDAFLRTMQEAPAVPDEAKAQAVARTESAAAAIRSAWANGPEVVVAFDMADPKVPQQVRDADLSQRSRGAGGSPEGFYFGGKVYLLAEQLPRDQDVARVLMHEALGHHGLAGVFGSGLDAVLQQLVQARPAEVRRKAAEYGLDYGDRAQRMQAAEEVLAEMAQARPELGFVQRAVAAVRSWARAHIPGFADLRMTDAEIVRDFILPARGWVERGRQADAAPAAAGGAPALAFSLPADALAQARAKWAGLVDQFVRGGLDETKTYEVLPSSTAVMKMLGLPDLPVHAGVHAMDALYNHGVKPSQMKQILDELANPRMVMVWNKGSRGDASLNFVTSMSNPQGQPFVIAIKPNRGSVKGRFHWVATVTEKQPRAILDMVREGGAMYAGEGAIAGISEAEMREALRFAKEKRGKEARGLMQAIGTSYSLPNLVQRVLYAKDLEAFKGEQAGPAMFSRAPAGAAQAAQPAQGLLARLQDRVRQLTSPEAVDSWLYNWQDKFIDLKRIQDQIKALNGTVSETNDAYRGEELYHKRVAKRTANFLRDEVRPLLAAMNDAKVGMEEFERFLHARHAPEANRVLAERNPSKQELDQKRADAAKTVADLRRQLQHARASGSVISGIQRSLGLAMAEADRWNSAEAFKGTEEDRLSLSGMSDAEAKNVMGGYSPEQRKVMDALATRVDRMNNITLQTLEQYGLMDRLSIEAWRKTYQHYVPLHRDEARPDSKAHPIGQGFSTKGDASKRRTGSNEKVTNILSHLVMQREAALTRGEKNNVMKRLYVLAAQNPDESLWSLELPKKKAIDPDTGLVRTMPDIGARLRDNVLTLRIGGKDKHIIFNERNERAARLALAMKNLDATELDRFTRTMGHLTRWFAAVNTQYNPIFGVLNLARDVQGSLLQLSSTPLAGRQREVFKNIRSNMLDIYRDLRRERRESGAGQGPWARLWEQLQLDGGTTGYRDLYTKPEDRAAALRKALERQGEGGAKAMVRGVGEWLSDFNETLEASTRLATYKAALDAGQSREAAASLAKNITVNFNRKGRNTSVVGSYYAFLNAAIQGNVRMLETLAGPAGRKVMAGGVALGMLSGLAGALIMGGGGADDEWKKIPDFVKERSIIIPLSRQDYVAIPMPLGFHVFPNIGRKLVEFGMHDDPTKSRAGHLADMAMIALNAYNPLGGADNIMQMLAPTPFDPVVALMENKDWTGRQIYKEQRSGLDPKPGHAMGKDSVTPPARWVARLINDATGGNEWQPGKWSPNPDALEYLFGQFTGGVGRELTKAGNMVTAAVTGEELAPHQITLAGRFYGNTRGVNGQSTSYYENLKRVNTSMAEARGRVARGEEAEAVLLDVPLARVDGAASALDKRVSDLVKMRRQIQAGSDPNKRELVKEVNAEIERSMYLLNKAVEDVLAEQRGR</sequence>
<protein>
    <recommendedName>
        <fullName evidence="9">Large polyvalent protein associated domain-containing protein</fullName>
    </recommendedName>
</protein>
<feature type="domain" description="Large polyvalent protein associated" evidence="6">
    <location>
        <begin position="3089"/>
        <end position="3285"/>
    </location>
</feature>
<evidence type="ECO:0000313" key="7">
    <source>
        <dbReference type="EMBL" id="WIY50844.1"/>
    </source>
</evidence>
<evidence type="ECO:0000259" key="5">
    <source>
        <dbReference type="Pfam" id="PF18838"/>
    </source>
</evidence>
<feature type="compositionally biased region" description="Basic and acidic residues" evidence="2">
    <location>
        <begin position="664"/>
        <end position="678"/>
    </location>
</feature>
<organism evidence="7 8">
    <name type="scientific">Paracidovorax citrulli</name>
    <name type="common">Acidovorax citrulli</name>
    <dbReference type="NCBI Taxonomy" id="80869"/>
    <lineage>
        <taxon>Bacteria</taxon>
        <taxon>Pseudomonadati</taxon>
        <taxon>Pseudomonadota</taxon>
        <taxon>Betaproteobacteria</taxon>
        <taxon>Burkholderiales</taxon>
        <taxon>Comamonadaceae</taxon>
        <taxon>Paracidovorax</taxon>
    </lineage>
</organism>
<dbReference type="Proteomes" id="UP001242732">
    <property type="component" value="Chromosome"/>
</dbReference>
<feature type="compositionally biased region" description="Basic and acidic residues" evidence="2">
    <location>
        <begin position="1231"/>
        <end position="1251"/>
    </location>
</feature>
<accession>A0ABY9AVM8</accession>
<dbReference type="Pfam" id="PF18838">
    <property type="entry name" value="LPD23"/>
    <property type="match status" value="1"/>
</dbReference>
<feature type="region of interest" description="Disordered" evidence="2">
    <location>
        <begin position="314"/>
        <end position="357"/>
    </location>
</feature>
<gene>
    <name evidence="7" type="ORF">QRO08_09865</name>
</gene>
<feature type="compositionally biased region" description="Low complexity" evidence="2">
    <location>
        <begin position="1"/>
        <end position="10"/>
    </location>
</feature>
<dbReference type="InterPro" id="IPR041398">
    <property type="entry name" value="DdrB_dom"/>
</dbReference>
<feature type="region of interest" description="Disordered" evidence="2">
    <location>
        <begin position="664"/>
        <end position="714"/>
    </location>
</feature>
<feature type="domain" description="Large polyvalent protein associated" evidence="5">
    <location>
        <begin position="1527"/>
        <end position="1583"/>
    </location>
</feature>
<feature type="coiled-coil region" evidence="1">
    <location>
        <begin position="2579"/>
        <end position="2606"/>
    </location>
</feature>
<evidence type="ECO:0000259" key="3">
    <source>
        <dbReference type="Pfam" id="PF18760"/>
    </source>
</evidence>
<dbReference type="EMBL" id="CP127363">
    <property type="protein sequence ID" value="WIY50844.1"/>
    <property type="molecule type" value="Genomic_DNA"/>
</dbReference>
<evidence type="ECO:0000313" key="8">
    <source>
        <dbReference type="Proteomes" id="UP001242732"/>
    </source>
</evidence>
<dbReference type="RefSeq" id="WP_198403722.1">
    <property type="nucleotide sequence ID" value="NZ_CP023687.1"/>
</dbReference>
<feature type="region of interest" description="Disordered" evidence="2">
    <location>
        <begin position="1182"/>
        <end position="1332"/>
    </location>
</feature>
<dbReference type="InterPro" id="IPR049522">
    <property type="entry name" value="ART-PolyVal_dom"/>
</dbReference>
<feature type="region of interest" description="Disordered" evidence="2">
    <location>
        <begin position="1"/>
        <end position="20"/>
    </location>
</feature>
<feature type="domain" description="DdrB-like" evidence="4">
    <location>
        <begin position="785"/>
        <end position="940"/>
    </location>
</feature>
<feature type="compositionally biased region" description="Low complexity" evidence="2">
    <location>
        <begin position="1193"/>
        <end position="1217"/>
    </location>
</feature>
<dbReference type="Pfam" id="PF18857">
    <property type="entry name" value="LPD38"/>
    <property type="match status" value="1"/>
</dbReference>
<evidence type="ECO:0000256" key="1">
    <source>
        <dbReference type="SAM" id="Coils"/>
    </source>
</evidence>
<keyword evidence="1" id="KW-0175">Coiled coil</keyword>
<feature type="compositionally biased region" description="Polar residues" evidence="2">
    <location>
        <begin position="1182"/>
        <end position="1192"/>
    </location>
</feature>
<keyword evidence="8" id="KW-1185">Reference proteome</keyword>
<feature type="region of interest" description="Disordered" evidence="2">
    <location>
        <begin position="402"/>
        <end position="463"/>
    </location>
</feature>
<dbReference type="Pfam" id="PF18763">
    <property type="entry name" value="ddrB-ParB"/>
    <property type="match status" value="1"/>
</dbReference>
<evidence type="ECO:0000259" key="4">
    <source>
        <dbReference type="Pfam" id="PF18763"/>
    </source>
</evidence>
<proteinExistence type="predicted"/>
<evidence type="ECO:0000259" key="6">
    <source>
        <dbReference type="Pfam" id="PF18857"/>
    </source>
</evidence>
<feature type="region of interest" description="Disordered" evidence="2">
    <location>
        <begin position="2712"/>
        <end position="2740"/>
    </location>
</feature>
<evidence type="ECO:0000256" key="2">
    <source>
        <dbReference type="SAM" id="MobiDB-lite"/>
    </source>
</evidence>
<reference evidence="7 8" key="1">
    <citation type="submission" date="2023-06" db="EMBL/GenBank/DDBJ databases">
        <authorList>
            <person name="Ham H."/>
            <person name="Park D.S."/>
        </authorList>
    </citation>
    <scope>NUCLEOTIDE SEQUENCE [LARGE SCALE GENOMIC DNA]</scope>
    <source>
        <strain evidence="7 8">KACC 17005</strain>
    </source>
</reference>
<dbReference type="InterPro" id="IPR040561">
    <property type="entry name" value="LPD38"/>
</dbReference>
<feature type="domain" description="ART-PolyVal-like" evidence="3">
    <location>
        <begin position="1381"/>
        <end position="1518"/>
    </location>
</feature>